<evidence type="ECO:0000313" key="9">
    <source>
        <dbReference type="EMBL" id="WZW97098.1"/>
    </source>
</evidence>
<proteinExistence type="inferred from homology"/>
<evidence type="ECO:0000256" key="7">
    <source>
        <dbReference type="HAMAP-Rule" id="MF_01147"/>
    </source>
</evidence>
<keyword evidence="6 7" id="KW-0472">Membrane</keyword>
<dbReference type="GO" id="GO:0008961">
    <property type="term" value="F:phosphatidylglycerol-prolipoprotein diacylglyceryl transferase activity"/>
    <property type="evidence" value="ECO:0007669"/>
    <property type="project" value="UniProtKB-EC"/>
</dbReference>
<dbReference type="PANTHER" id="PTHR30589">
    <property type="entry name" value="PROLIPOPROTEIN DIACYLGLYCERYL TRANSFERASE"/>
    <property type="match status" value="1"/>
</dbReference>
<evidence type="ECO:0000256" key="1">
    <source>
        <dbReference type="ARBA" id="ARBA00007150"/>
    </source>
</evidence>
<reference evidence="9 10" key="1">
    <citation type="journal article" date="2023" name="Environ Microbiome">
        <title>A coral-associated actinobacterium mitigates coral bleaching under heat stress.</title>
        <authorList>
            <person name="Li J."/>
            <person name="Zou Y."/>
            <person name="Li Q."/>
            <person name="Zhang J."/>
            <person name="Bourne D.G."/>
            <person name="Lyu Y."/>
            <person name="Liu C."/>
            <person name="Zhang S."/>
        </authorList>
    </citation>
    <scope>NUCLEOTIDE SEQUENCE [LARGE SCALE GENOMIC DNA]</scope>
    <source>
        <strain evidence="9 10">SCSIO 13291</strain>
    </source>
</reference>
<organism evidence="9 10">
    <name type="scientific">Propioniciclava soli</name>
    <dbReference type="NCBI Taxonomy" id="2775081"/>
    <lineage>
        <taxon>Bacteria</taxon>
        <taxon>Bacillati</taxon>
        <taxon>Actinomycetota</taxon>
        <taxon>Actinomycetes</taxon>
        <taxon>Propionibacteriales</taxon>
        <taxon>Propionibacteriaceae</taxon>
        <taxon>Propioniciclava</taxon>
    </lineage>
</organism>
<keyword evidence="4 7" id="KW-0812">Transmembrane</keyword>
<dbReference type="EC" id="2.5.1.145" evidence="7"/>
<feature type="compositionally biased region" description="Gly residues" evidence="8">
    <location>
        <begin position="303"/>
        <end position="312"/>
    </location>
</feature>
<keyword evidence="5 7" id="KW-1133">Transmembrane helix</keyword>
<comment type="catalytic activity">
    <reaction evidence="7">
        <text>L-cysteinyl-[prolipoprotein] + a 1,2-diacyl-sn-glycero-3-phospho-(1'-sn-glycerol) = an S-1,2-diacyl-sn-glyceryl-L-cysteinyl-[prolipoprotein] + sn-glycerol 1-phosphate + H(+)</text>
        <dbReference type="Rhea" id="RHEA:56712"/>
        <dbReference type="Rhea" id="RHEA-COMP:14679"/>
        <dbReference type="Rhea" id="RHEA-COMP:14680"/>
        <dbReference type="ChEBI" id="CHEBI:15378"/>
        <dbReference type="ChEBI" id="CHEBI:29950"/>
        <dbReference type="ChEBI" id="CHEBI:57685"/>
        <dbReference type="ChEBI" id="CHEBI:64716"/>
        <dbReference type="ChEBI" id="CHEBI:140658"/>
        <dbReference type="EC" id="2.5.1.145"/>
    </reaction>
</comment>
<evidence type="ECO:0000256" key="2">
    <source>
        <dbReference type="ARBA" id="ARBA00022475"/>
    </source>
</evidence>
<dbReference type="InterPro" id="IPR001640">
    <property type="entry name" value="Lgt"/>
</dbReference>
<accession>A0ABZ3C2T0</accession>
<feature type="compositionally biased region" description="Acidic residues" evidence="8">
    <location>
        <begin position="280"/>
        <end position="300"/>
    </location>
</feature>
<feature type="transmembrane region" description="Helical" evidence="7">
    <location>
        <begin position="51"/>
        <end position="70"/>
    </location>
</feature>
<dbReference type="Pfam" id="PF01790">
    <property type="entry name" value="LGT"/>
    <property type="match status" value="1"/>
</dbReference>
<dbReference type="Proteomes" id="UP001434337">
    <property type="component" value="Chromosome"/>
</dbReference>
<dbReference type="HAMAP" id="MF_01147">
    <property type="entry name" value="Lgt"/>
    <property type="match status" value="1"/>
</dbReference>
<evidence type="ECO:0000256" key="8">
    <source>
        <dbReference type="SAM" id="MobiDB-lite"/>
    </source>
</evidence>
<feature type="transmembrane region" description="Helical" evidence="7">
    <location>
        <begin position="244"/>
        <end position="262"/>
    </location>
</feature>
<dbReference type="PROSITE" id="PS01311">
    <property type="entry name" value="LGT"/>
    <property type="match status" value="1"/>
</dbReference>
<evidence type="ECO:0000256" key="5">
    <source>
        <dbReference type="ARBA" id="ARBA00022989"/>
    </source>
</evidence>
<comment type="function">
    <text evidence="7">Catalyzes the transfer of the diacylglyceryl group from phosphatidylglycerol to the sulfhydryl group of the N-terminal cysteine of a prolipoprotein, the first step in the formation of mature lipoproteins.</text>
</comment>
<dbReference type="PANTHER" id="PTHR30589:SF0">
    <property type="entry name" value="PHOSPHATIDYLGLYCEROL--PROLIPOPROTEIN DIACYLGLYCERYL TRANSFERASE"/>
    <property type="match status" value="1"/>
</dbReference>
<sequence length="312" mass="33841">MLLSIPSPDIRSFSLGPLTIHIYALCLMAGMAAAWWIGSRRWVARGGRPETFETIALWSILIGIVFARIYHVLTHWGDYFGPGRNPWSALYIWEGGIAIFGSLIGGALAAFLVCRHLGARYGAFADALAPGLIIAQGIGRLGNWFNQELFGGPDDGPLGLEIDPQYRPAEYADVATFQPTFLYEMTWNISGGLLLLWLDRRFKLGWGKVFALYMVIYGTGRFFIEGLRTDVSYQLGPLRTNQVTALLVLLGGALLFVTLTRLRPGREPWVERRGIGGPDAEADADPDVDADADSGVDADADTGTGGGATAAS</sequence>
<evidence type="ECO:0000256" key="6">
    <source>
        <dbReference type="ARBA" id="ARBA00023136"/>
    </source>
</evidence>
<name>A0ABZ3C2T0_9ACTN</name>
<evidence type="ECO:0000256" key="4">
    <source>
        <dbReference type="ARBA" id="ARBA00022692"/>
    </source>
</evidence>
<feature type="region of interest" description="Disordered" evidence="8">
    <location>
        <begin position="270"/>
        <end position="312"/>
    </location>
</feature>
<evidence type="ECO:0000313" key="10">
    <source>
        <dbReference type="Proteomes" id="UP001434337"/>
    </source>
</evidence>
<dbReference type="NCBIfam" id="TIGR00544">
    <property type="entry name" value="lgt"/>
    <property type="match status" value="1"/>
</dbReference>
<feature type="binding site" evidence="7">
    <location>
        <position position="140"/>
    </location>
    <ligand>
        <name>a 1,2-diacyl-sn-glycero-3-phospho-(1'-sn-glycerol)</name>
        <dbReference type="ChEBI" id="CHEBI:64716"/>
    </ligand>
</feature>
<comment type="similarity">
    <text evidence="1 7">Belongs to the Lgt family.</text>
</comment>
<feature type="transmembrane region" description="Helical" evidence="7">
    <location>
        <begin position="20"/>
        <end position="39"/>
    </location>
</feature>
<comment type="subcellular location">
    <subcellularLocation>
        <location evidence="7">Cell membrane</location>
        <topology evidence="7">Multi-pass membrane protein</topology>
    </subcellularLocation>
</comment>
<keyword evidence="2 7" id="KW-1003">Cell membrane</keyword>
<keyword evidence="10" id="KW-1185">Reference proteome</keyword>
<protein>
    <recommendedName>
        <fullName evidence="7">Phosphatidylglycerol--prolipoprotein diacylglyceryl transferase</fullName>
        <ecNumber evidence="7">2.5.1.145</ecNumber>
    </recommendedName>
</protein>
<feature type="transmembrane region" description="Helical" evidence="7">
    <location>
        <begin position="205"/>
        <end position="224"/>
    </location>
</feature>
<feature type="transmembrane region" description="Helical" evidence="7">
    <location>
        <begin position="90"/>
        <end position="114"/>
    </location>
</feature>
<keyword evidence="3 7" id="KW-0808">Transferase</keyword>
<gene>
    <name evidence="7 9" type="primary">lgt</name>
    <name evidence="9" type="ORF">PCC79_09200</name>
</gene>
<comment type="pathway">
    <text evidence="7">Protein modification; lipoprotein biosynthesis (diacylglyceryl transfer).</text>
</comment>
<evidence type="ECO:0000256" key="3">
    <source>
        <dbReference type="ARBA" id="ARBA00022679"/>
    </source>
</evidence>
<dbReference type="EMBL" id="CP115965">
    <property type="protein sequence ID" value="WZW97098.1"/>
    <property type="molecule type" value="Genomic_DNA"/>
</dbReference>